<dbReference type="Proteomes" id="UP000182589">
    <property type="component" value="Unassembled WGS sequence"/>
</dbReference>
<evidence type="ECO:0000313" key="2">
    <source>
        <dbReference type="Proteomes" id="UP000182589"/>
    </source>
</evidence>
<accession>A0A1H2YHU0</accession>
<protein>
    <submittedName>
        <fullName evidence="1">Uncharacterized protein</fullName>
    </submittedName>
</protein>
<keyword evidence="2" id="KW-1185">Reference proteome</keyword>
<evidence type="ECO:0000313" key="1">
    <source>
        <dbReference type="EMBL" id="SDX04650.1"/>
    </source>
</evidence>
<reference evidence="2" key="1">
    <citation type="submission" date="2016-10" db="EMBL/GenBank/DDBJ databases">
        <authorList>
            <person name="Varghese N."/>
        </authorList>
    </citation>
    <scope>NUCLEOTIDE SEQUENCE [LARGE SCALE GENOMIC DNA]</scope>
    <source>
        <strain evidence="2">DSM 12489</strain>
    </source>
</reference>
<dbReference type="EMBL" id="FNOJ01000039">
    <property type="protein sequence ID" value="SDX04650.1"/>
    <property type="molecule type" value="Genomic_DNA"/>
</dbReference>
<dbReference type="STRING" id="89784.SAMN04489725_1393"/>
<dbReference type="AlphaFoldDB" id="A0A1H2YHU0"/>
<proteinExistence type="predicted"/>
<name>A0A1H2YHU0_9BACL</name>
<sequence>MSGLDDGHTKEGSEMTQTLAEKIANFNQANFDALWAKAQKLERDENGVLLLDRDNPLHREWYEEEDC</sequence>
<gene>
    <name evidence="1" type="ORF">SAMN04489725_1393</name>
</gene>
<organism evidence="1 2">
    <name type="scientific">Alicyclobacillus hesperidum</name>
    <dbReference type="NCBI Taxonomy" id="89784"/>
    <lineage>
        <taxon>Bacteria</taxon>
        <taxon>Bacillati</taxon>
        <taxon>Bacillota</taxon>
        <taxon>Bacilli</taxon>
        <taxon>Bacillales</taxon>
        <taxon>Alicyclobacillaceae</taxon>
        <taxon>Alicyclobacillus</taxon>
    </lineage>
</organism>